<name>A0A8H7Q1T2_MORIS</name>
<comment type="caution">
    <text evidence="9">The sequence shown here is derived from an EMBL/GenBank/DDBJ whole genome shotgun (WGS) entry which is preliminary data.</text>
</comment>
<dbReference type="Pfam" id="PF09243">
    <property type="entry name" value="Rsm22"/>
    <property type="match status" value="1"/>
</dbReference>
<dbReference type="GO" id="GO:0008168">
    <property type="term" value="F:methyltransferase activity"/>
    <property type="evidence" value="ECO:0007669"/>
    <property type="project" value="InterPro"/>
</dbReference>
<dbReference type="GO" id="GO:0051536">
    <property type="term" value="F:iron-sulfur cluster binding"/>
    <property type="evidence" value="ECO:0007669"/>
    <property type="project" value="UniProtKB-KW"/>
</dbReference>
<dbReference type="EMBL" id="JAEPQZ010000002">
    <property type="protein sequence ID" value="KAG2184542.1"/>
    <property type="molecule type" value="Genomic_DNA"/>
</dbReference>
<feature type="non-terminal residue" evidence="9">
    <location>
        <position position="1"/>
    </location>
</feature>
<comment type="function">
    <text evidence="7">Mitochondrial ribosome (mitoribosome) assembly factor. Binds at the interface of the head and body domains of the mitochondrial small ribosomal subunit (mt-SSU), occluding the mRNA channel and preventing compaction of the head domain towards the body. Probable inactive methyltransferase: retains the characteristic folding and ability to bind S-adenosyl-L-methionine, but it probably lost its methyltransferase activity.</text>
</comment>
<evidence type="ECO:0000256" key="4">
    <source>
        <dbReference type="ARBA" id="ARBA00023004"/>
    </source>
</evidence>
<feature type="region of interest" description="Disordered" evidence="8">
    <location>
        <begin position="420"/>
        <end position="447"/>
    </location>
</feature>
<evidence type="ECO:0000256" key="8">
    <source>
        <dbReference type="SAM" id="MobiDB-lite"/>
    </source>
</evidence>
<dbReference type="GO" id="GO:0006412">
    <property type="term" value="P:translation"/>
    <property type="evidence" value="ECO:0007669"/>
    <property type="project" value="InterPro"/>
</dbReference>
<evidence type="ECO:0000313" key="10">
    <source>
        <dbReference type="Proteomes" id="UP000654370"/>
    </source>
</evidence>
<dbReference type="InterPro" id="IPR015324">
    <property type="entry name" value="Ribosomal_Rsm22-like"/>
</dbReference>
<dbReference type="InterPro" id="IPR052571">
    <property type="entry name" value="Mt_RNA_Methyltransferase"/>
</dbReference>
<keyword evidence="4" id="KW-0408">Iron</keyword>
<dbReference type="AlphaFoldDB" id="A0A8H7Q1T2"/>
<protein>
    <recommendedName>
        <fullName evidence="11">Mitochondrial small ribosomal subunit Rsm22-domain-containing protein</fullName>
    </recommendedName>
</protein>
<dbReference type="SUPFAM" id="SSF53335">
    <property type="entry name" value="S-adenosyl-L-methionine-dependent methyltransferases"/>
    <property type="match status" value="1"/>
</dbReference>
<dbReference type="InterPro" id="IPR029063">
    <property type="entry name" value="SAM-dependent_MTases_sf"/>
</dbReference>
<keyword evidence="6" id="KW-0496">Mitochondrion</keyword>
<keyword evidence="3" id="KW-0809">Transit peptide</keyword>
<proteinExistence type="predicted"/>
<dbReference type="OrthoDB" id="421327at2759"/>
<evidence type="ECO:0008006" key="11">
    <source>
        <dbReference type="Google" id="ProtNLM"/>
    </source>
</evidence>
<evidence type="ECO:0000256" key="3">
    <source>
        <dbReference type="ARBA" id="ARBA00022946"/>
    </source>
</evidence>
<evidence type="ECO:0000256" key="6">
    <source>
        <dbReference type="ARBA" id="ARBA00023128"/>
    </source>
</evidence>
<evidence type="ECO:0000313" key="9">
    <source>
        <dbReference type="EMBL" id="KAG2184542.1"/>
    </source>
</evidence>
<sequence length="447" mass="50192">ATISDRSKVVISSNSVTGSVEDIDLDVYEEASQIIRGSAEASFGRKRIGCVQLPSNLKSAIHETISEVDKPLLRADALRIYDSFRSTSKLPAIQEPSHKFDKQKRQITADEGHTITYGGRETVAYVAGAMPATYAAIYNVLKELKERICGFEPKSMLDFGTGPGTAIWAAREHFKLDSCTGVDISEDMLRMAENLIERSGSTSFTGQTSFQRYFSYNPKQPKTDLVVSAFTLGDTPSEALRRSALESLWNQTGDVLVLIERGTPVGFQIIAQAREWILENNSNSQEPVVHVVAPCPHDKPCPLFRGEPLQPDRDWCHFSQRVERPKFLMKTKHSKVNIEDAKYSYVVLRRGPRPSVTNAEQEDLETEAYSWPRLITPPLKKNKHVIMDVCSPEGEIQRMIIPKSQGKIPYRDARKSAWGDLFPHTSKNPPVVRIKQKTLEDQSVDEK</sequence>
<dbReference type="PANTHER" id="PTHR13184:SF5">
    <property type="entry name" value="METHYLTRANSFERASE-LIKE PROTEIN 17, MITOCHONDRIAL"/>
    <property type="match status" value="1"/>
</dbReference>
<dbReference type="GO" id="GO:0003735">
    <property type="term" value="F:structural constituent of ribosome"/>
    <property type="evidence" value="ECO:0007669"/>
    <property type="project" value="TreeGrafter"/>
</dbReference>
<comment type="subcellular location">
    <subcellularLocation>
        <location evidence="1">Mitochondrion</location>
    </subcellularLocation>
</comment>
<keyword evidence="5" id="KW-0411">Iron-sulfur</keyword>
<accession>A0A8H7Q1T2</accession>
<reference evidence="9" key="1">
    <citation type="submission" date="2020-12" db="EMBL/GenBank/DDBJ databases">
        <title>Metabolic potential, ecology and presence of endohyphal bacteria is reflected in genomic diversity of Mucoromycotina.</title>
        <authorList>
            <person name="Muszewska A."/>
            <person name="Okrasinska A."/>
            <person name="Steczkiewicz K."/>
            <person name="Drgas O."/>
            <person name="Orlowska M."/>
            <person name="Perlinska-Lenart U."/>
            <person name="Aleksandrzak-Piekarczyk T."/>
            <person name="Szatraj K."/>
            <person name="Zielenkiewicz U."/>
            <person name="Pilsyk S."/>
            <person name="Malc E."/>
            <person name="Mieczkowski P."/>
            <person name="Kruszewska J.S."/>
            <person name="Biernat P."/>
            <person name="Pawlowska J."/>
        </authorList>
    </citation>
    <scope>NUCLEOTIDE SEQUENCE</scope>
    <source>
        <strain evidence="9">WA0000067209</strain>
    </source>
</reference>
<dbReference type="PANTHER" id="PTHR13184">
    <property type="entry name" value="37S RIBOSOMAL PROTEIN S22"/>
    <property type="match status" value="1"/>
</dbReference>
<evidence type="ECO:0000256" key="1">
    <source>
        <dbReference type="ARBA" id="ARBA00004173"/>
    </source>
</evidence>
<dbReference type="Gene3D" id="3.40.50.150">
    <property type="entry name" value="Vaccinia Virus protein VP39"/>
    <property type="match status" value="1"/>
</dbReference>
<dbReference type="GO" id="GO:0005763">
    <property type="term" value="C:mitochondrial small ribosomal subunit"/>
    <property type="evidence" value="ECO:0007669"/>
    <property type="project" value="TreeGrafter"/>
</dbReference>
<evidence type="ECO:0000256" key="2">
    <source>
        <dbReference type="ARBA" id="ARBA00022723"/>
    </source>
</evidence>
<evidence type="ECO:0000256" key="5">
    <source>
        <dbReference type="ARBA" id="ARBA00023014"/>
    </source>
</evidence>
<feature type="compositionally biased region" description="Basic and acidic residues" evidence="8">
    <location>
        <begin position="437"/>
        <end position="447"/>
    </location>
</feature>
<dbReference type="GO" id="GO:0046872">
    <property type="term" value="F:metal ion binding"/>
    <property type="evidence" value="ECO:0007669"/>
    <property type="project" value="UniProtKB-KW"/>
</dbReference>
<organism evidence="9 10">
    <name type="scientific">Mortierella isabellina</name>
    <name type="common">Filamentous fungus</name>
    <name type="synonym">Umbelopsis isabellina</name>
    <dbReference type="NCBI Taxonomy" id="91625"/>
    <lineage>
        <taxon>Eukaryota</taxon>
        <taxon>Fungi</taxon>
        <taxon>Fungi incertae sedis</taxon>
        <taxon>Mucoromycota</taxon>
        <taxon>Mucoromycotina</taxon>
        <taxon>Umbelopsidomycetes</taxon>
        <taxon>Umbelopsidales</taxon>
        <taxon>Umbelopsidaceae</taxon>
        <taxon>Umbelopsis</taxon>
    </lineage>
</organism>
<keyword evidence="10" id="KW-1185">Reference proteome</keyword>
<keyword evidence="2" id="KW-0479">Metal-binding</keyword>
<gene>
    <name evidence="9" type="ORF">INT43_000451</name>
</gene>
<evidence type="ECO:0000256" key="7">
    <source>
        <dbReference type="ARBA" id="ARBA00045681"/>
    </source>
</evidence>
<dbReference type="Proteomes" id="UP000654370">
    <property type="component" value="Unassembled WGS sequence"/>
</dbReference>